<keyword evidence="4" id="KW-0472">Membrane</keyword>
<dbReference type="PANTHER" id="PTHR10272">
    <property type="entry name" value="PLATELET-ACTIVATING FACTOR ACETYLHYDROLASE"/>
    <property type="match status" value="1"/>
</dbReference>
<evidence type="ECO:0000256" key="3">
    <source>
        <dbReference type="ARBA" id="ARBA00023098"/>
    </source>
</evidence>
<keyword evidence="6" id="KW-1185">Reference proteome</keyword>
<evidence type="ECO:0000256" key="1">
    <source>
        <dbReference type="ARBA" id="ARBA00022801"/>
    </source>
</evidence>
<feature type="transmembrane region" description="Helical" evidence="4">
    <location>
        <begin position="12"/>
        <end position="32"/>
    </location>
</feature>
<evidence type="ECO:0008006" key="7">
    <source>
        <dbReference type="Google" id="ProtNLM"/>
    </source>
</evidence>
<dbReference type="InterPro" id="IPR029058">
    <property type="entry name" value="AB_hydrolase_fold"/>
</dbReference>
<keyword evidence="4" id="KW-1133">Transmembrane helix</keyword>
<keyword evidence="4" id="KW-0812">Transmembrane</keyword>
<keyword evidence="3" id="KW-0443">Lipid metabolism</keyword>
<dbReference type="PANTHER" id="PTHR10272:SF0">
    <property type="entry name" value="PLATELET-ACTIVATING FACTOR ACETYLHYDROLASE"/>
    <property type="match status" value="1"/>
</dbReference>
<proteinExistence type="predicted"/>
<accession>A0ABY4D8M8</accession>
<dbReference type="Pfam" id="PF03403">
    <property type="entry name" value="PAF-AH_p_II"/>
    <property type="match status" value="1"/>
</dbReference>
<evidence type="ECO:0000313" key="5">
    <source>
        <dbReference type="EMBL" id="UOM50290.1"/>
    </source>
</evidence>
<dbReference type="RefSeq" id="WP_244771681.1">
    <property type="nucleotide sequence ID" value="NZ_CP094929.1"/>
</dbReference>
<keyword evidence="1" id="KW-0378">Hydrolase</keyword>
<sequence>MYKKRECWGRNTLRLRIVLFLLFVLLAGIRFIPWGFSWYLLGGLLAVRALISLLGLLKKSATKARSKGKTAGNLVISIVLIGLSVIPLLLLPPPVPLQQTSSNAVGTMVYTWTDENREDVFTPEADYRNITVQFWYPAVTPGESAPVLEGPFPLVVFSHGAFGYRMSNHSTFMELAGNGYIVASIDHTYQAFMTKEADGRVVLGDTGFIQTAMHVENGEITGEALYQLQKDWMALRSCDMAFVLEQIRKRAALPTSSELFHQLDIECIGVLGHSMGGATAAWIGREDDAIDAVIVLDGTLMGEIVGFEQGKEVLTDVPYPKPILDVFNESHYADATAIGLDYANMRMQGNAFEAYQLVVDGSGHLNFTDLPLVSPLLASLLGTGSVDPRACMEITNTAVREFLDYHLKGEGIEIPPFRRV</sequence>
<gene>
    <name evidence="5" type="ORF">MUG09_12070</name>
</gene>
<dbReference type="Gene3D" id="3.40.50.1820">
    <property type="entry name" value="alpha/beta hydrolase"/>
    <property type="match status" value="1"/>
</dbReference>
<evidence type="ECO:0000256" key="2">
    <source>
        <dbReference type="ARBA" id="ARBA00022963"/>
    </source>
</evidence>
<feature type="transmembrane region" description="Helical" evidence="4">
    <location>
        <begin position="38"/>
        <end position="58"/>
    </location>
</feature>
<dbReference type="Proteomes" id="UP000829708">
    <property type="component" value="Chromosome"/>
</dbReference>
<dbReference type="SUPFAM" id="SSF53474">
    <property type="entry name" value="alpha/beta-Hydrolases"/>
    <property type="match status" value="1"/>
</dbReference>
<organism evidence="5 6">
    <name type="scientific">Sphaerochaeta associata</name>
    <dbReference type="NCBI Taxonomy" id="1129264"/>
    <lineage>
        <taxon>Bacteria</taxon>
        <taxon>Pseudomonadati</taxon>
        <taxon>Spirochaetota</taxon>
        <taxon>Spirochaetia</taxon>
        <taxon>Spirochaetales</taxon>
        <taxon>Sphaerochaetaceae</taxon>
        <taxon>Sphaerochaeta</taxon>
    </lineage>
</organism>
<dbReference type="EMBL" id="CP094929">
    <property type="protein sequence ID" value="UOM50290.1"/>
    <property type="molecule type" value="Genomic_DNA"/>
</dbReference>
<evidence type="ECO:0000313" key="6">
    <source>
        <dbReference type="Proteomes" id="UP000829708"/>
    </source>
</evidence>
<feature type="transmembrane region" description="Helical" evidence="4">
    <location>
        <begin position="70"/>
        <end position="91"/>
    </location>
</feature>
<reference evidence="6" key="1">
    <citation type="journal article" date="2024" name="J Bioinform Genom">
        <title>Complete genome sequence of the type strain bacterium Sphaerochaeta associata GLS2t (VKM B-2742)t.</title>
        <authorList>
            <person name="Troshina O.Y."/>
            <person name="Tepeeva A.N."/>
            <person name="Arzamasceva V.O."/>
            <person name="Whitman W.B."/>
            <person name="Varghese N."/>
            <person name="Shapiro N."/>
            <person name="Woyke T."/>
            <person name="Kripides N.C."/>
            <person name="Vasilenko O.V."/>
        </authorList>
    </citation>
    <scope>NUCLEOTIDE SEQUENCE [LARGE SCALE GENOMIC DNA]</scope>
    <source>
        <strain evidence="6">GLS2T</strain>
    </source>
</reference>
<evidence type="ECO:0000256" key="4">
    <source>
        <dbReference type="SAM" id="Phobius"/>
    </source>
</evidence>
<keyword evidence="2" id="KW-0442">Lipid degradation</keyword>
<name>A0ABY4D8M8_9SPIR</name>
<protein>
    <recommendedName>
        <fullName evidence="7">Platelet-activating factor acetylhydrolase</fullName>
    </recommendedName>
</protein>